<feature type="region of interest" description="Disordered" evidence="8">
    <location>
        <begin position="1"/>
        <end position="24"/>
    </location>
</feature>
<dbReference type="PANTHER" id="PTHR43289:SF6">
    <property type="entry name" value="SERINE_THREONINE-PROTEIN KINASE NEKL-3"/>
    <property type="match status" value="1"/>
</dbReference>
<feature type="compositionally biased region" description="Low complexity" evidence="8">
    <location>
        <begin position="420"/>
        <end position="429"/>
    </location>
</feature>
<reference evidence="11" key="1">
    <citation type="submission" date="2023-07" db="EMBL/GenBank/DDBJ databases">
        <title>Novel species in the genus Lipingzhangella isolated from Sambhar Salt Lake.</title>
        <authorList>
            <person name="Jiya N."/>
            <person name="Kajale S."/>
            <person name="Sharma A."/>
        </authorList>
    </citation>
    <scope>NUCLEOTIDE SEQUENCE [LARGE SCALE GENOMIC DNA]</scope>
    <source>
        <strain evidence="11">LS1_29</strain>
    </source>
</reference>
<gene>
    <name evidence="10" type="ORF">RIF23_15260</name>
</gene>
<dbReference type="EMBL" id="JAVLVT010000006">
    <property type="protein sequence ID" value="MDS1271653.1"/>
    <property type="molecule type" value="Genomic_DNA"/>
</dbReference>
<evidence type="ECO:0000256" key="8">
    <source>
        <dbReference type="SAM" id="MobiDB-lite"/>
    </source>
</evidence>
<accession>A0ABU2H8Q3</accession>
<keyword evidence="3" id="KW-0808">Transferase</keyword>
<evidence type="ECO:0000256" key="3">
    <source>
        <dbReference type="ARBA" id="ARBA00022679"/>
    </source>
</evidence>
<evidence type="ECO:0000256" key="5">
    <source>
        <dbReference type="ARBA" id="ARBA00022777"/>
    </source>
</evidence>
<keyword evidence="5 10" id="KW-0418">Kinase</keyword>
<keyword evidence="2" id="KW-0723">Serine/threonine-protein kinase</keyword>
<keyword evidence="4 7" id="KW-0547">Nucleotide-binding</keyword>
<name>A0ABU2H8Q3_9ACTN</name>
<dbReference type="SUPFAM" id="SSF56112">
    <property type="entry name" value="Protein kinase-like (PK-like)"/>
    <property type="match status" value="1"/>
</dbReference>
<dbReference type="GO" id="GO:0016301">
    <property type="term" value="F:kinase activity"/>
    <property type="evidence" value="ECO:0007669"/>
    <property type="project" value="UniProtKB-KW"/>
</dbReference>
<evidence type="ECO:0000313" key="11">
    <source>
        <dbReference type="Proteomes" id="UP001250214"/>
    </source>
</evidence>
<dbReference type="Pfam" id="PF00069">
    <property type="entry name" value="Pkinase"/>
    <property type="match status" value="1"/>
</dbReference>
<dbReference type="InterPro" id="IPR017441">
    <property type="entry name" value="Protein_kinase_ATP_BS"/>
</dbReference>
<feature type="binding site" evidence="7">
    <location>
        <position position="57"/>
    </location>
    <ligand>
        <name>ATP</name>
        <dbReference type="ChEBI" id="CHEBI:30616"/>
    </ligand>
</feature>
<evidence type="ECO:0000256" key="4">
    <source>
        <dbReference type="ARBA" id="ARBA00022741"/>
    </source>
</evidence>
<feature type="domain" description="Protein kinase" evidence="9">
    <location>
        <begin position="28"/>
        <end position="284"/>
    </location>
</feature>
<keyword evidence="11" id="KW-1185">Reference proteome</keyword>
<dbReference type="Gene3D" id="3.30.200.20">
    <property type="entry name" value="Phosphorylase Kinase, domain 1"/>
    <property type="match status" value="1"/>
</dbReference>
<dbReference type="PROSITE" id="PS00107">
    <property type="entry name" value="PROTEIN_KINASE_ATP"/>
    <property type="match status" value="1"/>
</dbReference>
<dbReference type="PROSITE" id="PS00108">
    <property type="entry name" value="PROTEIN_KINASE_ST"/>
    <property type="match status" value="1"/>
</dbReference>
<dbReference type="InterPro" id="IPR000719">
    <property type="entry name" value="Prot_kinase_dom"/>
</dbReference>
<dbReference type="EC" id="2.7.11.1" evidence="1"/>
<feature type="compositionally biased region" description="Acidic residues" evidence="8">
    <location>
        <begin position="404"/>
        <end position="419"/>
    </location>
</feature>
<dbReference type="CDD" id="cd14014">
    <property type="entry name" value="STKc_PknB_like"/>
    <property type="match status" value="1"/>
</dbReference>
<dbReference type="PROSITE" id="PS50011">
    <property type="entry name" value="PROTEIN_KINASE_DOM"/>
    <property type="match status" value="1"/>
</dbReference>
<protein>
    <recommendedName>
        <fullName evidence="1">non-specific serine/threonine protein kinase</fullName>
        <ecNumber evidence="1">2.7.11.1</ecNumber>
    </recommendedName>
</protein>
<keyword evidence="6 7" id="KW-0067">ATP-binding</keyword>
<evidence type="ECO:0000259" key="9">
    <source>
        <dbReference type="PROSITE" id="PS50011"/>
    </source>
</evidence>
<evidence type="ECO:0000256" key="6">
    <source>
        <dbReference type="ARBA" id="ARBA00022840"/>
    </source>
</evidence>
<evidence type="ECO:0000313" key="10">
    <source>
        <dbReference type="EMBL" id="MDS1271653.1"/>
    </source>
</evidence>
<feature type="compositionally biased region" description="Basic and acidic residues" evidence="8">
    <location>
        <begin position="1"/>
        <end position="11"/>
    </location>
</feature>
<comment type="caution">
    <text evidence="10">The sequence shown here is derived from an EMBL/GenBank/DDBJ whole genome shotgun (WGS) entry which is preliminary data.</text>
</comment>
<organism evidence="10 11">
    <name type="scientific">Lipingzhangella rawalii</name>
    <dbReference type="NCBI Taxonomy" id="2055835"/>
    <lineage>
        <taxon>Bacteria</taxon>
        <taxon>Bacillati</taxon>
        <taxon>Actinomycetota</taxon>
        <taxon>Actinomycetes</taxon>
        <taxon>Streptosporangiales</taxon>
        <taxon>Nocardiopsidaceae</taxon>
        <taxon>Lipingzhangella</taxon>
    </lineage>
</organism>
<dbReference type="Gene3D" id="1.10.510.10">
    <property type="entry name" value="Transferase(Phosphotransferase) domain 1"/>
    <property type="match status" value="1"/>
</dbReference>
<feature type="region of interest" description="Disordered" evidence="8">
    <location>
        <begin position="316"/>
        <end position="350"/>
    </location>
</feature>
<feature type="region of interest" description="Disordered" evidence="8">
    <location>
        <begin position="385"/>
        <end position="493"/>
    </location>
</feature>
<evidence type="ECO:0000256" key="1">
    <source>
        <dbReference type="ARBA" id="ARBA00012513"/>
    </source>
</evidence>
<feature type="compositionally biased region" description="Acidic residues" evidence="8">
    <location>
        <begin position="452"/>
        <end position="493"/>
    </location>
</feature>
<dbReference type="Proteomes" id="UP001250214">
    <property type="component" value="Unassembled WGS sequence"/>
</dbReference>
<dbReference type="PANTHER" id="PTHR43289">
    <property type="entry name" value="MITOGEN-ACTIVATED PROTEIN KINASE KINASE KINASE 20-RELATED"/>
    <property type="match status" value="1"/>
</dbReference>
<dbReference type="InterPro" id="IPR008271">
    <property type="entry name" value="Ser/Thr_kinase_AS"/>
</dbReference>
<dbReference type="RefSeq" id="WP_310913196.1">
    <property type="nucleotide sequence ID" value="NZ_JAVLVT010000006.1"/>
</dbReference>
<proteinExistence type="predicted"/>
<dbReference type="InterPro" id="IPR011009">
    <property type="entry name" value="Kinase-like_dom_sf"/>
</dbReference>
<sequence length="493" mass="51082">MSEDGVPHPDDDTQEGPDRSGTLLNGRYQLDERIGVGGMGEVWRATDTLLSRPVAVKVLHAAQMAEPISRERFRTEARISAGLSHPGIAQVYDYGEQNDTAFLVMELVCGEPLSAIIRRDGGLEPGAALGLLAQAAHALGAAHARGVVHRDIKPGNLLVTEDGTVKLTDFGIARGDESVTLTQTGMVMGTAQYISPEQASGQSATHSSDVYSLGVVAYECLAGTPPFTADAPLALALAHVRDEPPPLPEHIAQPVQDLVLGMLAKSAADRPSSAVDVAQTAQQLRDTGTVPSRPDAATSVLTAPAQTAVMSGAAVGAGATRGGQGDAATQPGESLGPASSDGAGDSATLAPGSRRIPRAAVIGSIVAVLVLAAGALFLGQWLSGGEEPSRPAGNEQQAERTAPTDEEEPTEEPEPEEPVVEQAPDQGDPAPEPEEAPNTEHEEPTEPTPEQTPDETGPDEPDEPDEPTGEPDEDTTEPDDQQEDADSGEEAGE</sequence>
<dbReference type="SMART" id="SM00220">
    <property type="entry name" value="S_TKc"/>
    <property type="match status" value="1"/>
</dbReference>
<evidence type="ECO:0000256" key="2">
    <source>
        <dbReference type="ARBA" id="ARBA00022527"/>
    </source>
</evidence>
<evidence type="ECO:0000256" key="7">
    <source>
        <dbReference type="PROSITE-ProRule" id="PRU10141"/>
    </source>
</evidence>